<organism evidence="1 2">
    <name type="scientific">candidate division WWE3 bacterium RIFCSPHIGHO2_02_FULL_38_14</name>
    <dbReference type="NCBI Taxonomy" id="1802620"/>
    <lineage>
        <taxon>Bacteria</taxon>
        <taxon>Katanobacteria</taxon>
    </lineage>
</organism>
<accession>A0A1F4V8E1</accession>
<dbReference type="EMBL" id="MEVD01000014">
    <property type="protein sequence ID" value="OGC53446.1"/>
    <property type="molecule type" value="Genomic_DNA"/>
</dbReference>
<comment type="caution">
    <text evidence="1">The sequence shown here is derived from an EMBL/GenBank/DDBJ whole genome shotgun (WGS) entry which is preliminary data.</text>
</comment>
<dbReference type="AlphaFoldDB" id="A0A1F4V8E1"/>
<evidence type="ECO:0000313" key="1">
    <source>
        <dbReference type="EMBL" id="OGC53446.1"/>
    </source>
</evidence>
<reference evidence="1 2" key="1">
    <citation type="journal article" date="2016" name="Nat. Commun.">
        <title>Thousands of microbial genomes shed light on interconnected biogeochemical processes in an aquifer system.</title>
        <authorList>
            <person name="Anantharaman K."/>
            <person name="Brown C.T."/>
            <person name="Hug L.A."/>
            <person name="Sharon I."/>
            <person name="Castelle C.J."/>
            <person name="Probst A.J."/>
            <person name="Thomas B.C."/>
            <person name="Singh A."/>
            <person name="Wilkins M.J."/>
            <person name="Karaoz U."/>
            <person name="Brodie E.L."/>
            <person name="Williams K.H."/>
            <person name="Hubbard S.S."/>
            <person name="Banfield J.F."/>
        </authorList>
    </citation>
    <scope>NUCLEOTIDE SEQUENCE [LARGE SCALE GENOMIC DNA]</scope>
</reference>
<name>A0A1F4V8E1_UNCKA</name>
<evidence type="ECO:0000313" key="2">
    <source>
        <dbReference type="Proteomes" id="UP000178127"/>
    </source>
</evidence>
<proteinExistence type="predicted"/>
<gene>
    <name evidence="1" type="ORF">A3D91_00235</name>
</gene>
<sequence>MQKTKKLSLVFLSSLLPLIIGKTDVLALSHADNRLQKSEDIRDNGCEILNNRIDARIQLFEQNKEYHKNIYEALVRKVEDLIDWMSEKGLVINKLQSDLIVLSDLLTKAWEDYSSFISLLMETKSYTCGESQGQFREKLMLAVEELKKYKTDVVEIRNYYKNTVKEDMRELRDLYKELRRE</sequence>
<dbReference type="Proteomes" id="UP000178127">
    <property type="component" value="Unassembled WGS sequence"/>
</dbReference>
<protein>
    <submittedName>
        <fullName evidence="1">Uncharacterized protein</fullName>
    </submittedName>
</protein>
<dbReference type="STRING" id="1802620.A3D91_00235"/>